<comment type="caution">
    <text evidence="1">The sequence shown here is derived from an EMBL/GenBank/DDBJ whole genome shotgun (WGS) entry which is preliminary data.</text>
</comment>
<evidence type="ECO:0000313" key="2">
    <source>
        <dbReference type="Proteomes" id="UP000230750"/>
    </source>
</evidence>
<protein>
    <submittedName>
        <fullName evidence="1">Uncharacterized protein</fullName>
    </submittedName>
</protein>
<keyword evidence="2" id="KW-1185">Reference proteome</keyword>
<evidence type="ECO:0000313" key="1">
    <source>
        <dbReference type="EMBL" id="PIK40989.1"/>
    </source>
</evidence>
<reference evidence="1 2" key="1">
    <citation type="journal article" date="2017" name="PLoS Biol.">
        <title>The sea cucumber genome provides insights into morphological evolution and visceral regeneration.</title>
        <authorList>
            <person name="Zhang X."/>
            <person name="Sun L."/>
            <person name="Yuan J."/>
            <person name="Sun Y."/>
            <person name="Gao Y."/>
            <person name="Zhang L."/>
            <person name="Li S."/>
            <person name="Dai H."/>
            <person name="Hamel J.F."/>
            <person name="Liu C."/>
            <person name="Yu Y."/>
            <person name="Liu S."/>
            <person name="Lin W."/>
            <person name="Guo K."/>
            <person name="Jin S."/>
            <person name="Xu P."/>
            <person name="Storey K.B."/>
            <person name="Huan P."/>
            <person name="Zhang T."/>
            <person name="Zhou Y."/>
            <person name="Zhang J."/>
            <person name="Lin C."/>
            <person name="Li X."/>
            <person name="Xing L."/>
            <person name="Huo D."/>
            <person name="Sun M."/>
            <person name="Wang L."/>
            <person name="Mercier A."/>
            <person name="Li F."/>
            <person name="Yang H."/>
            <person name="Xiang J."/>
        </authorList>
    </citation>
    <scope>NUCLEOTIDE SEQUENCE [LARGE SCALE GENOMIC DNA]</scope>
    <source>
        <strain evidence="1">Shaxun</strain>
        <tissue evidence="1">Muscle</tissue>
    </source>
</reference>
<organism evidence="1 2">
    <name type="scientific">Stichopus japonicus</name>
    <name type="common">Sea cucumber</name>
    <dbReference type="NCBI Taxonomy" id="307972"/>
    <lineage>
        <taxon>Eukaryota</taxon>
        <taxon>Metazoa</taxon>
        <taxon>Echinodermata</taxon>
        <taxon>Eleutherozoa</taxon>
        <taxon>Echinozoa</taxon>
        <taxon>Holothuroidea</taxon>
        <taxon>Aspidochirotacea</taxon>
        <taxon>Aspidochirotida</taxon>
        <taxon>Stichopodidae</taxon>
        <taxon>Apostichopus</taxon>
    </lineage>
</organism>
<proteinExistence type="predicted"/>
<sequence length="202" mass="21603">MTIAVGLDEFNPQYVAVVRSPVATTTNPTTIEVYTGGSQTADVTFDKAVLLPGGADSPGYMFTLNSPRVPDEAMTNISSEPATLTLPTTMDTAARTGIYTITVTEDESPAVAWRVLVTNENATTKALEYSTGASMGDNVTVMVESSVATARLLWRRVVCLIQTGQQAGPVGERHLVVMLVLRTLLSLRALKQVHTLNKSMPS</sequence>
<dbReference type="AlphaFoldDB" id="A0A2G8JZ49"/>
<accession>A0A2G8JZ49</accession>
<gene>
    <name evidence="1" type="ORF">BSL78_22162</name>
</gene>
<name>A0A2G8JZ49_STIJA</name>
<dbReference type="Proteomes" id="UP000230750">
    <property type="component" value="Unassembled WGS sequence"/>
</dbReference>
<dbReference type="EMBL" id="MRZV01001063">
    <property type="protein sequence ID" value="PIK40989.1"/>
    <property type="molecule type" value="Genomic_DNA"/>
</dbReference>